<proteinExistence type="predicted"/>
<name>A0A1I7WLQ0_HETBA</name>
<dbReference type="Proteomes" id="UP000095283">
    <property type="component" value="Unplaced"/>
</dbReference>
<keyword evidence="1" id="KW-1185">Reference proteome</keyword>
<reference evidence="2" key="1">
    <citation type="submission" date="2016-11" db="UniProtKB">
        <authorList>
            <consortium name="WormBaseParasite"/>
        </authorList>
    </citation>
    <scope>IDENTIFICATION</scope>
</reference>
<dbReference type="WBParaSite" id="Hba_06071">
    <property type="protein sequence ID" value="Hba_06071"/>
    <property type="gene ID" value="Hba_06071"/>
</dbReference>
<organism evidence="1 2">
    <name type="scientific">Heterorhabditis bacteriophora</name>
    <name type="common">Entomopathogenic nematode worm</name>
    <dbReference type="NCBI Taxonomy" id="37862"/>
    <lineage>
        <taxon>Eukaryota</taxon>
        <taxon>Metazoa</taxon>
        <taxon>Ecdysozoa</taxon>
        <taxon>Nematoda</taxon>
        <taxon>Chromadorea</taxon>
        <taxon>Rhabditida</taxon>
        <taxon>Rhabditina</taxon>
        <taxon>Rhabditomorpha</taxon>
        <taxon>Strongyloidea</taxon>
        <taxon>Heterorhabditidae</taxon>
        <taxon>Heterorhabditis</taxon>
    </lineage>
</organism>
<dbReference type="AlphaFoldDB" id="A0A1I7WLQ0"/>
<protein>
    <submittedName>
        <fullName evidence="2">Ovule protein</fullName>
    </submittedName>
</protein>
<evidence type="ECO:0000313" key="2">
    <source>
        <dbReference type="WBParaSite" id="Hba_06071"/>
    </source>
</evidence>
<accession>A0A1I7WLQ0</accession>
<sequence length="99" mass="11221">MLGIVTLVNFFYYVIVLLVPQLRARLVLFNVDSNKHDVKHLMYSLIIAFYPSLSSTNVQNKTFESSAPALENYMDHGTMKIGEKTPLQDQQARSSPTDV</sequence>
<evidence type="ECO:0000313" key="1">
    <source>
        <dbReference type="Proteomes" id="UP000095283"/>
    </source>
</evidence>